<dbReference type="InterPro" id="IPR007630">
    <property type="entry name" value="RNA_pol_sigma70_r4"/>
</dbReference>
<dbReference type="Proteomes" id="UP000324595">
    <property type="component" value="Unassembled WGS sequence"/>
</dbReference>
<dbReference type="GO" id="GO:0006352">
    <property type="term" value="P:DNA-templated transcription initiation"/>
    <property type="evidence" value="ECO:0007669"/>
    <property type="project" value="InterPro"/>
</dbReference>
<gene>
    <name evidence="7" type="ORF">LX73_1913</name>
</gene>
<dbReference type="InterPro" id="IPR039425">
    <property type="entry name" value="RNA_pol_sigma-70-like"/>
</dbReference>
<reference evidence="7 8" key="1">
    <citation type="submission" date="2019-07" db="EMBL/GenBank/DDBJ databases">
        <title>Genomic Encyclopedia of Archaeal and Bacterial Type Strains, Phase II (KMG-II): from individual species to whole genera.</title>
        <authorList>
            <person name="Goeker M."/>
        </authorList>
    </citation>
    <scope>NUCLEOTIDE SEQUENCE [LARGE SCALE GENOMIC DNA]</scope>
    <source>
        <strain evidence="7 8">DSM 21935</strain>
    </source>
</reference>
<dbReference type="NCBIfam" id="TIGR02937">
    <property type="entry name" value="sigma70-ECF"/>
    <property type="match status" value="1"/>
</dbReference>
<organism evidence="7 8">
    <name type="scientific">Fodinibius salinus</name>
    <dbReference type="NCBI Taxonomy" id="860790"/>
    <lineage>
        <taxon>Bacteria</taxon>
        <taxon>Pseudomonadati</taxon>
        <taxon>Balneolota</taxon>
        <taxon>Balneolia</taxon>
        <taxon>Balneolales</taxon>
        <taxon>Balneolaceae</taxon>
        <taxon>Fodinibius</taxon>
    </lineage>
</organism>
<evidence type="ECO:0000259" key="6">
    <source>
        <dbReference type="Pfam" id="PF04545"/>
    </source>
</evidence>
<evidence type="ECO:0000256" key="5">
    <source>
        <dbReference type="ARBA" id="ARBA00023163"/>
    </source>
</evidence>
<dbReference type="RefSeq" id="WP_148899250.1">
    <property type="nucleotide sequence ID" value="NZ_VNHY01000003.1"/>
</dbReference>
<dbReference type="InterPro" id="IPR036388">
    <property type="entry name" value="WH-like_DNA-bd_sf"/>
</dbReference>
<accession>A0A5D3YGJ9</accession>
<dbReference type="InterPro" id="IPR013325">
    <property type="entry name" value="RNA_pol_sigma_r2"/>
</dbReference>
<proteinExistence type="inferred from homology"/>
<keyword evidence="3" id="KW-0731">Sigma factor</keyword>
<evidence type="ECO:0000313" key="8">
    <source>
        <dbReference type="Proteomes" id="UP000324595"/>
    </source>
</evidence>
<evidence type="ECO:0000256" key="4">
    <source>
        <dbReference type="ARBA" id="ARBA00023125"/>
    </source>
</evidence>
<keyword evidence="5" id="KW-0804">Transcription</keyword>
<comment type="caution">
    <text evidence="7">The sequence shown here is derived from an EMBL/GenBank/DDBJ whole genome shotgun (WGS) entry which is preliminary data.</text>
</comment>
<keyword evidence="2" id="KW-0805">Transcription regulation</keyword>
<dbReference type="GO" id="GO:0003677">
    <property type="term" value="F:DNA binding"/>
    <property type="evidence" value="ECO:0007669"/>
    <property type="project" value="UniProtKB-KW"/>
</dbReference>
<keyword evidence="8" id="KW-1185">Reference proteome</keyword>
<dbReference type="Pfam" id="PF04545">
    <property type="entry name" value="Sigma70_r4"/>
    <property type="match status" value="1"/>
</dbReference>
<dbReference type="Gene3D" id="1.10.1740.10">
    <property type="match status" value="1"/>
</dbReference>
<name>A0A5D3YGJ9_9BACT</name>
<comment type="similarity">
    <text evidence="1">Belongs to the sigma-70 factor family. ECF subfamily.</text>
</comment>
<evidence type="ECO:0000256" key="3">
    <source>
        <dbReference type="ARBA" id="ARBA00023082"/>
    </source>
</evidence>
<dbReference type="PANTHER" id="PTHR43133:SF8">
    <property type="entry name" value="RNA POLYMERASE SIGMA FACTOR HI_1459-RELATED"/>
    <property type="match status" value="1"/>
</dbReference>
<dbReference type="InterPro" id="IPR014284">
    <property type="entry name" value="RNA_pol_sigma-70_dom"/>
</dbReference>
<dbReference type="SUPFAM" id="SSF88946">
    <property type="entry name" value="Sigma2 domain of RNA polymerase sigma factors"/>
    <property type="match status" value="1"/>
</dbReference>
<dbReference type="SUPFAM" id="SSF88659">
    <property type="entry name" value="Sigma3 and sigma4 domains of RNA polymerase sigma factors"/>
    <property type="match status" value="1"/>
</dbReference>
<dbReference type="Gene3D" id="1.10.10.10">
    <property type="entry name" value="Winged helix-like DNA-binding domain superfamily/Winged helix DNA-binding domain"/>
    <property type="match status" value="1"/>
</dbReference>
<dbReference type="AlphaFoldDB" id="A0A5D3YGJ9"/>
<dbReference type="GO" id="GO:0016987">
    <property type="term" value="F:sigma factor activity"/>
    <property type="evidence" value="ECO:0007669"/>
    <property type="project" value="UniProtKB-KW"/>
</dbReference>
<sequence length="188" mass="22351">MATSRSDYSELIEAIKQNKHDRTNELLQDITSRLRDYLQVVMSADKVTADEVTQRALLEVYERIEADKIQDSRSIYSYLLRTTRNEFLQFKREQGFLNTPLDEAEDHFVDPAEQFQNLLDEERQQILEICMDELKERSRKLIDYFFDNPDTTTKEASEEFGISGANVRTRKSRILSRLHECYKRKRQQ</sequence>
<protein>
    <submittedName>
        <fullName evidence="7">RNA polymerase sigma factor, sigma-70 family</fullName>
    </submittedName>
</protein>
<evidence type="ECO:0000256" key="1">
    <source>
        <dbReference type="ARBA" id="ARBA00010641"/>
    </source>
</evidence>
<dbReference type="PANTHER" id="PTHR43133">
    <property type="entry name" value="RNA POLYMERASE ECF-TYPE SIGMA FACTO"/>
    <property type="match status" value="1"/>
</dbReference>
<dbReference type="EMBL" id="VNHY01000003">
    <property type="protein sequence ID" value="TYP92551.1"/>
    <property type="molecule type" value="Genomic_DNA"/>
</dbReference>
<evidence type="ECO:0000313" key="7">
    <source>
        <dbReference type="EMBL" id="TYP92551.1"/>
    </source>
</evidence>
<evidence type="ECO:0000256" key="2">
    <source>
        <dbReference type="ARBA" id="ARBA00023015"/>
    </source>
</evidence>
<keyword evidence="4" id="KW-0238">DNA-binding</keyword>
<dbReference type="InterPro" id="IPR013324">
    <property type="entry name" value="RNA_pol_sigma_r3/r4-like"/>
</dbReference>
<dbReference type="OrthoDB" id="1523611at2"/>
<feature type="domain" description="RNA polymerase sigma-70 region 4" evidence="6">
    <location>
        <begin position="130"/>
        <end position="178"/>
    </location>
</feature>